<feature type="compositionally biased region" description="Polar residues" evidence="3">
    <location>
        <begin position="181"/>
        <end position="206"/>
    </location>
</feature>
<keyword evidence="2" id="KW-0378">Hydrolase</keyword>
<feature type="compositionally biased region" description="Basic and acidic residues" evidence="3">
    <location>
        <begin position="225"/>
        <end position="235"/>
    </location>
</feature>
<dbReference type="SUPFAM" id="SSF54001">
    <property type="entry name" value="Cysteine proteinases"/>
    <property type="match status" value="1"/>
</dbReference>
<dbReference type="InterPro" id="IPR028889">
    <property type="entry name" value="USP"/>
</dbReference>
<comment type="similarity">
    <text evidence="2">Belongs to the peptidase C19 family.</text>
</comment>
<evidence type="ECO:0000313" key="5">
    <source>
        <dbReference type="Proteomes" id="UP000515163"/>
    </source>
</evidence>
<dbReference type="PROSITE" id="PS50235">
    <property type="entry name" value="USP_3"/>
    <property type="match status" value="1"/>
</dbReference>
<dbReference type="OrthoDB" id="265306at2759"/>
<sequence length="661" mass="74017">MNLTMYGSHSRGNPPSYENRTTGVSGSSSRTTRNYAMGTSGSTSSVFQRSLNSTTYGSSYRSPSVSRSRILPKGPGPLPDKFNFNRHASTTNGDVRYVSQFGKSDDRYSKTTAYSPVKTSSYQKSTVERKTSNDSGYGSSSSFKNRHDSSPSSSTLATCRKLSKSHSSLDPSSLSELSIKDNPSTSKTSYISKPIPSSTTRTDYRTNTLENITNLDENHNIYHHSRYSDDSDLSKRSTNHFSSTSTKSSSPNSIVNTSPSFKNRSVILDYNENRKEMISATPTSLRRNSKSSTSSSSPSTPNGRGCLDGLIGLRNLGNTCFMNSILQCLSQSMVLTEYMLKGSYTKQINSRSSMKGKLVQAYAELIKSMWKPSHSETAISPHSFKTQIQRFAPRFVGYNQQDAQEFLRFLLEGLHDDLNSVHDKPKYKICEFNDLLSDTEKADKSWKQYLARDNSKITDLFVGQLKSTLKCTECGHKSVTFDPFWDLSLPIPRKSSSSYSSYESKSISIQNCMELFAKEEVLDGDERPTCEKCKKKRKSTKKFTIQRFPQILVLHLKRFSGFGFRSKLQTNVDFPTDTKLDLKEFASDNTDSKMALYSLYAVSNHSGTTYGGHYTAYCKHPLSNEWHCFNDSSVDNIPASRIGGPQAYILFYNRMDAKSSL</sequence>
<feature type="compositionally biased region" description="Polar residues" evidence="3">
    <location>
        <begin position="37"/>
        <end position="57"/>
    </location>
</feature>
<feature type="compositionally biased region" description="Low complexity" evidence="3">
    <location>
        <begin position="239"/>
        <end position="256"/>
    </location>
</feature>
<protein>
    <recommendedName>
        <fullName evidence="2">Ubiquitin carboxyl-terminal hydrolase</fullName>
        <ecNumber evidence="2">3.4.19.12</ecNumber>
    </recommendedName>
</protein>
<feature type="compositionally biased region" description="Low complexity" evidence="3">
    <location>
        <begin position="58"/>
        <end position="69"/>
    </location>
</feature>
<evidence type="ECO:0000256" key="2">
    <source>
        <dbReference type="RuleBase" id="RU366025"/>
    </source>
</evidence>
<organism evidence="5 6">
    <name type="scientific">Actinia tenebrosa</name>
    <name type="common">Australian red waratah sea anemone</name>
    <dbReference type="NCBI Taxonomy" id="6105"/>
    <lineage>
        <taxon>Eukaryota</taxon>
        <taxon>Metazoa</taxon>
        <taxon>Cnidaria</taxon>
        <taxon>Anthozoa</taxon>
        <taxon>Hexacorallia</taxon>
        <taxon>Actiniaria</taxon>
        <taxon>Actiniidae</taxon>
        <taxon>Actinia</taxon>
    </lineage>
</organism>
<dbReference type="InterPro" id="IPR001394">
    <property type="entry name" value="Peptidase_C19_UCH"/>
</dbReference>
<feature type="region of interest" description="Disordered" evidence="3">
    <location>
        <begin position="1"/>
        <end position="88"/>
    </location>
</feature>
<feature type="compositionally biased region" description="Low complexity" evidence="3">
    <location>
        <begin position="133"/>
        <end position="142"/>
    </location>
</feature>
<dbReference type="PROSITE" id="PS00972">
    <property type="entry name" value="USP_1"/>
    <property type="match status" value="1"/>
</dbReference>
<feature type="compositionally biased region" description="Polar residues" evidence="3">
    <location>
        <begin position="110"/>
        <end position="125"/>
    </location>
</feature>
<evidence type="ECO:0000259" key="4">
    <source>
        <dbReference type="PROSITE" id="PS50235"/>
    </source>
</evidence>
<feature type="region of interest" description="Disordered" evidence="3">
    <location>
        <begin position="105"/>
        <end position="206"/>
    </location>
</feature>
<dbReference type="EC" id="3.4.19.12" evidence="2"/>
<accession>A0A6P8IU65</accession>
<dbReference type="AlphaFoldDB" id="A0A6P8IU65"/>
<gene>
    <name evidence="6" type="primary">LOC116304203</name>
</gene>
<feature type="region of interest" description="Disordered" evidence="3">
    <location>
        <begin position="279"/>
        <end position="304"/>
    </location>
</feature>
<dbReference type="KEGG" id="aten:116304203"/>
<dbReference type="Proteomes" id="UP000515163">
    <property type="component" value="Unplaced"/>
</dbReference>
<dbReference type="CDD" id="cd02674">
    <property type="entry name" value="Peptidase_C19R"/>
    <property type="match status" value="1"/>
</dbReference>
<feature type="compositionally biased region" description="Polar residues" evidence="3">
    <location>
        <begin position="1"/>
        <end position="19"/>
    </location>
</feature>
<name>A0A6P8IU65_ACTTE</name>
<dbReference type="InParanoid" id="A0A6P8IU65"/>
<dbReference type="GO" id="GO:0016579">
    <property type="term" value="P:protein deubiquitination"/>
    <property type="evidence" value="ECO:0007669"/>
    <property type="project" value="InterPro"/>
</dbReference>
<evidence type="ECO:0000313" key="6">
    <source>
        <dbReference type="RefSeq" id="XP_031569755.1"/>
    </source>
</evidence>
<dbReference type="GO" id="GO:0006508">
    <property type="term" value="P:proteolysis"/>
    <property type="evidence" value="ECO:0007669"/>
    <property type="project" value="UniProtKB-KW"/>
</dbReference>
<dbReference type="InterPro" id="IPR038765">
    <property type="entry name" value="Papain-like_cys_pep_sf"/>
</dbReference>
<feature type="region of interest" description="Disordered" evidence="3">
    <location>
        <begin position="225"/>
        <end position="258"/>
    </location>
</feature>
<feature type="compositionally biased region" description="Low complexity" evidence="3">
    <location>
        <begin position="165"/>
        <end position="177"/>
    </location>
</feature>
<keyword evidence="2" id="KW-0788">Thiol protease</keyword>
<dbReference type="InterPro" id="IPR050185">
    <property type="entry name" value="Ub_carboxyl-term_hydrolase"/>
</dbReference>
<keyword evidence="5" id="KW-1185">Reference proteome</keyword>
<feature type="compositionally biased region" description="Low complexity" evidence="3">
    <location>
        <begin position="20"/>
        <end position="33"/>
    </location>
</feature>
<dbReference type="GO" id="GO:0004843">
    <property type="term" value="F:cysteine-type deubiquitinase activity"/>
    <property type="evidence" value="ECO:0007669"/>
    <property type="project" value="UniProtKB-UniRule"/>
</dbReference>
<dbReference type="GeneID" id="116304203"/>
<evidence type="ECO:0000256" key="1">
    <source>
        <dbReference type="ARBA" id="ARBA00000707"/>
    </source>
</evidence>
<dbReference type="PANTHER" id="PTHR21646:SF23">
    <property type="entry name" value="UBIQUITIN CARBOXYL-TERMINAL HYDROLASE USP2"/>
    <property type="match status" value="1"/>
</dbReference>
<dbReference type="FunFam" id="3.90.70.10:FF:000083">
    <property type="entry name" value="Uncharacterized protein, isoform B"/>
    <property type="match status" value="1"/>
</dbReference>
<dbReference type="FunCoup" id="A0A6P8IU65">
    <property type="interactions" value="791"/>
</dbReference>
<dbReference type="InterPro" id="IPR018200">
    <property type="entry name" value="USP_CS"/>
</dbReference>
<proteinExistence type="inferred from homology"/>
<keyword evidence="2" id="KW-0645">Protease</keyword>
<keyword evidence="2" id="KW-0833">Ubl conjugation pathway</keyword>
<reference evidence="6" key="1">
    <citation type="submission" date="2025-08" db="UniProtKB">
        <authorList>
            <consortium name="RefSeq"/>
        </authorList>
    </citation>
    <scope>IDENTIFICATION</scope>
    <source>
        <tissue evidence="6">Tentacle</tissue>
    </source>
</reference>
<dbReference type="Pfam" id="PF00443">
    <property type="entry name" value="UCH"/>
    <property type="match status" value="1"/>
</dbReference>
<comment type="catalytic activity">
    <reaction evidence="1 2">
        <text>Thiol-dependent hydrolysis of ester, thioester, amide, peptide and isopeptide bonds formed by the C-terminal Gly of ubiquitin (a 76-residue protein attached to proteins as an intracellular targeting signal).</text>
        <dbReference type="EC" id="3.4.19.12"/>
    </reaction>
</comment>
<evidence type="ECO:0000256" key="3">
    <source>
        <dbReference type="SAM" id="MobiDB-lite"/>
    </source>
</evidence>
<feature type="compositionally biased region" description="Low complexity" evidence="3">
    <location>
        <begin position="290"/>
        <end position="301"/>
    </location>
</feature>
<dbReference type="PROSITE" id="PS00973">
    <property type="entry name" value="USP_2"/>
    <property type="match status" value="1"/>
</dbReference>
<dbReference type="PANTHER" id="PTHR21646">
    <property type="entry name" value="UBIQUITIN CARBOXYL-TERMINAL HYDROLASE"/>
    <property type="match status" value="1"/>
</dbReference>
<dbReference type="Gene3D" id="3.90.70.10">
    <property type="entry name" value="Cysteine proteinases"/>
    <property type="match status" value="1"/>
</dbReference>
<dbReference type="RefSeq" id="XP_031569755.1">
    <property type="nucleotide sequence ID" value="XM_031713895.1"/>
</dbReference>
<feature type="domain" description="USP" evidence="4">
    <location>
        <begin position="311"/>
        <end position="655"/>
    </location>
</feature>